<gene>
    <name evidence="2" type="ORF">GDO81_029260</name>
</gene>
<feature type="transmembrane region" description="Helical" evidence="1">
    <location>
        <begin position="69"/>
        <end position="89"/>
    </location>
</feature>
<evidence type="ECO:0000313" key="3">
    <source>
        <dbReference type="Proteomes" id="UP000824782"/>
    </source>
</evidence>
<dbReference type="AlphaFoldDB" id="A0AAV6YCX2"/>
<keyword evidence="3" id="KW-1185">Reference proteome</keyword>
<keyword evidence="1" id="KW-1133">Transmembrane helix</keyword>
<protein>
    <submittedName>
        <fullName evidence="2">Uncharacterized protein</fullName>
    </submittedName>
</protein>
<accession>A0AAV6YCX2</accession>
<reference evidence="2" key="1">
    <citation type="thesis" date="2020" institute="ProQuest LLC" country="789 East Eisenhower Parkway, Ann Arbor, MI, USA">
        <title>Comparative Genomics and Chromosome Evolution.</title>
        <authorList>
            <person name="Mudd A.B."/>
        </authorList>
    </citation>
    <scope>NUCLEOTIDE SEQUENCE</scope>
    <source>
        <strain evidence="2">237g6f4</strain>
        <tissue evidence="2">Blood</tissue>
    </source>
</reference>
<feature type="transmembrane region" description="Helical" evidence="1">
    <location>
        <begin position="95"/>
        <end position="112"/>
    </location>
</feature>
<organism evidence="2 3">
    <name type="scientific">Engystomops pustulosus</name>
    <name type="common">Tungara frog</name>
    <name type="synonym">Physalaemus pustulosus</name>
    <dbReference type="NCBI Taxonomy" id="76066"/>
    <lineage>
        <taxon>Eukaryota</taxon>
        <taxon>Metazoa</taxon>
        <taxon>Chordata</taxon>
        <taxon>Craniata</taxon>
        <taxon>Vertebrata</taxon>
        <taxon>Euteleostomi</taxon>
        <taxon>Amphibia</taxon>
        <taxon>Batrachia</taxon>
        <taxon>Anura</taxon>
        <taxon>Neobatrachia</taxon>
        <taxon>Hyloidea</taxon>
        <taxon>Leptodactylidae</taxon>
        <taxon>Leiuperinae</taxon>
        <taxon>Engystomops</taxon>
    </lineage>
</organism>
<feature type="transmembrane region" description="Helical" evidence="1">
    <location>
        <begin position="37"/>
        <end position="57"/>
    </location>
</feature>
<dbReference type="Proteomes" id="UP000824782">
    <property type="component" value="Unassembled WGS sequence"/>
</dbReference>
<keyword evidence="1" id="KW-0472">Membrane</keyword>
<proteinExistence type="predicted"/>
<evidence type="ECO:0000256" key="1">
    <source>
        <dbReference type="SAM" id="Phobius"/>
    </source>
</evidence>
<comment type="caution">
    <text evidence="2">The sequence shown here is derived from an EMBL/GenBank/DDBJ whole genome shotgun (WGS) entry which is preliminary data.</text>
</comment>
<evidence type="ECO:0000313" key="2">
    <source>
        <dbReference type="EMBL" id="KAG8535177.1"/>
    </source>
</evidence>
<sequence length="129" mass="14675">MHRPSHQDLTQHFLKSPASKPSISRFFSLVFHPLCRLPFHVFLLVFFPLSPLAHLPLCICPLFDLFPSLLWLTTFNPFIFSLLPCFHPAQSSPTFFPSLVLMIPVPSGVLWGKMGVSWGIFQLCDADLH</sequence>
<name>A0AAV6YCX2_ENGPU</name>
<keyword evidence="1" id="KW-0812">Transmembrane</keyword>
<dbReference type="EMBL" id="WNYA01076033">
    <property type="protein sequence ID" value="KAG8535177.1"/>
    <property type="molecule type" value="Genomic_DNA"/>
</dbReference>